<evidence type="ECO:0000313" key="7">
    <source>
        <dbReference type="Proteomes" id="UP000256763"/>
    </source>
</evidence>
<feature type="domain" description="DAGKc" evidence="5">
    <location>
        <begin position="1"/>
        <end position="56"/>
    </location>
</feature>
<dbReference type="Gene3D" id="2.60.200.40">
    <property type="match status" value="1"/>
</dbReference>
<dbReference type="InterPro" id="IPR001206">
    <property type="entry name" value="Diacylglycerol_kinase_cat_dom"/>
</dbReference>
<keyword evidence="1" id="KW-0808">Transferase</keyword>
<dbReference type="GO" id="GO:0016301">
    <property type="term" value="F:kinase activity"/>
    <property type="evidence" value="ECO:0007669"/>
    <property type="project" value="UniProtKB-KW"/>
</dbReference>
<proteinExistence type="predicted"/>
<dbReference type="Pfam" id="PF19279">
    <property type="entry name" value="YegS_C"/>
    <property type="match status" value="1"/>
</dbReference>
<keyword evidence="7" id="KW-1185">Reference proteome</keyword>
<dbReference type="PANTHER" id="PTHR12358:SF54">
    <property type="entry name" value="SPHINGOSINE KINASE RELATED PROTEIN"/>
    <property type="match status" value="1"/>
</dbReference>
<evidence type="ECO:0000256" key="1">
    <source>
        <dbReference type="ARBA" id="ARBA00022679"/>
    </source>
</evidence>
<protein>
    <recommendedName>
        <fullName evidence="5">DAGKc domain-containing protein</fullName>
    </recommendedName>
</protein>
<organism evidence="6 7">
    <name type="scientific">Alkalilimnicola ehrlichii</name>
    <dbReference type="NCBI Taxonomy" id="351052"/>
    <lineage>
        <taxon>Bacteria</taxon>
        <taxon>Pseudomonadati</taxon>
        <taxon>Pseudomonadota</taxon>
        <taxon>Gammaproteobacteria</taxon>
        <taxon>Chromatiales</taxon>
        <taxon>Ectothiorhodospiraceae</taxon>
        <taxon>Alkalilimnicola</taxon>
    </lineage>
</organism>
<dbReference type="AlphaFoldDB" id="A0A3E0WM88"/>
<evidence type="ECO:0000256" key="2">
    <source>
        <dbReference type="ARBA" id="ARBA00022741"/>
    </source>
</evidence>
<dbReference type="InterPro" id="IPR050187">
    <property type="entry name" value="Lipid_Phosphate_FormReg"/>
</dbReference>
<reference evidence="7" key="1">
    <citation type="submission" date="2017-05" db="EMBL/GenBank/DDBJ databases">
        <authorList>
            <person name="Sharma S."/>
            <person name="Sidhu C."/>
            <person name="Pinnaka A.K."/>
        </authorList>
    </citation>
    <scope>NUCLEOTIDE SEQUENCE [LARGE SCALE GENOMIC DNA]</scope>
    <source>
        <strain evidence="7">AK93</strain>
    </source>
</reference>
<dbReference type="GO" id="GO:0005524">
    <property type="term" value="F:ATP binding"/>
    <property type="evidence" value="ECO:0007669"/>
    <property type="project" value="UniProtKB-KW"/>
</dbReference>
<evidence type="ECO:0000313" key="6">
    <source>
        <dbReference type="EMBL" id="RFA34090.1"/>
    </source>
</evidence>
<comment type="caution">
    <text evidence="6">The sequence shown here is derived from an EMBL/GenBank/DDBJ whole genome shotgun (WGS) entry which is preliminary data.</text>
</comment>
<sequence>MLLDRGCATALGLVPVGSGSDTARGLRLVAKPKAALERALGVAPRPVDVMRLTQGEATRWVVNIASVGVSGMVAAEVNKLDRRWAGTYLWTALKSLARYRPGQVRVFLDGELWYEGGVVLMAIANGTVFARGMRIAPHALADDGLADVVLVQDVPVRQILPYVPRLYNGGHLKAPFVRWQRAARVRVEPVGELPPFELDGELTDPQTAEYEVISGALQVVY</sequence>
<name>A0A3E0WM88_9GAMM</name>
<dbReference type="InterPro" id="IPR016064">
    <property type="entry name" value="NAD/diacylglycerol_kinase_sf"/>
</dbReference>
<dbReference type="EMBL" id="NFZW01000017">
    <property type="protein sequence ID" value="RFA34090.1"/>
    <property type="molecule type" value="Genomic_DNA"/>
</dbReference>
<dbReference type="SUPFAM" id="SSF111331">
    <property type="entry name" value="NAD kinase/diacylglycerol kinase-like"/>
    <property type="match status" value="1"/>
</dbReference>
<dbReference type="InterPro" id="IPR045540">
    <property type="entry name" value="YegS/DAGK_C"/>
</dbReference>
<evidence type="ECO:0000256" key="3">
    <source>
        <dbReference type="ARBA" id="ARBA00022777"/>
    </source>
</evidence>
<keyword evidence="2" id="KW-0547">Nucleotide-binding</keyword>
<evidence type="ECO:0000259" key="5">
    <source>
        <dbReference type="PROSITE" id="PS50146"/>
    </source>
</evidence>
<evidence type="ECO:0000256" key="4">
    <source>
        <dbReference type="ARBA" id="ARBA00022840"/>
    </source>
</evidence>
<dbReference type="OrthoDB" id="142078at2"/>
<gene>
    <name evidence="6" type="ORF">CAL65_15645</name>
</gene>
<dbReference type="Proteomes" id="UP000256763">
    <property type="component" value="Unassembled WGS sequence"/>
</dbReference>
<dbReference type="PROSITE" id="PS50146">
    <property type="entry name" value="DAGK"/>
    <property type="match status" value="1"/>
</dbReference>
<dbReference type="PANTHER" id="PTHR12358">
    <property type="entry name" value="SPHINGOSINE KINASE"/>
    <property type="match status" value="1"/>
</dbReference>
<dbReference type="Gene3D" id="3.40.50.10330">
    <property type="entry name" value="Probable inorganic polyphosphate/atp-NAD kinase, domain 1"/>
    <property type="match status" value="1"/>
</dbReference>
<keyword evidence="4" id="KW-0067">ATP-binding</keyword>
<keyword evidence="3" id="KW-0418">Kinase</keyword>
<accession>A0A3E0WM88</accession>
<dbReference type="InterPro" id="IPR017438">
    <property type="entry name" value="ATP-NAD_kinase_N"/>
</dbReference>